<dbReference type="Gene3D" id="3.90.930.1">
    <property type="match status" value="1"/>
</dbReference>
<dbReference type="SUPFAM" id="SSF82185">
    <property type="entry name" value="Histone H3 K4-specific methyltransferase SET7/9 N-terminal domain"/>
    <property type="match status" value="2"/>
</dbReference>
<protein>
    <submittedName>
        <fullName evidence="1">Uncharacterized protein</fullName>
    </submittedName>
</protein>
<name>A0A1L7I885_9FLAO</name>
<dbReference type="Proteomes" id="UP000186230">
    <property type="component" value="Chromosome"/>
</dbReference>
<organism evidence="1 2">
    <name type="scientific">Christiangramia flava JLT2011</name>
    <dbReference type="NCBI Taxonomy" id="1229726"/>
    <lineage>
        <taxon>Bacteria</taxon>
        <taxon>Pseudomonadati</taxon>
        <taxon>Bacteroidota</taxon>
        <taxon>Flavobacteriia</taxon>
        <taxon>Flavobacteriales</taxon>
        <taxon>Flavobacteriaceae</taxon>
        <taxon>Christiangramia</taxon>
    </lineage>
</organism>
<dbReference type="EMBL" id="CP016359">
    <property type="protein sequence ID" value="APU69315.1"/>
    <property type="molecule type" value="Genomic_DNA"/>
</dbReference>
<dbReference type="STRING" id="1229726.GRFL_2591"/>
<dbReference type="AlphaFoldDB" id="A0A1L7I885"/>
<gene>
    <name evidence="1" type="ORF">GRFL_2591</name>
</gene>
<dbReference type="Pfam" id="PF07661">
    <property type="entry name" value="MORN_2"/>
    <property type="match status" value="1"/>
</dbReference>
<accession>A0A1L7I885</accession>
<reference evidence="1 2" key="1">
    <citation type="submission" date="2016-07" db="EMBL/GenBank/DDBJ databases">
        <title>Multi-omics approach to identify versatile polysaccharide utilization systems of a marine flavobacterium Gramella flava.</title>
        <authorList>
            <person name="Tang K."/>
        </authorList>
    </citation>
    <scope>NUCLEOTIDE SEQUENCE [LARGE SCALE GENOMIC DNA]</scope>
    <source>
        <strain evidence="1 2">JLT2011</strain>
    </source>
</reference>
<evidence type="ECO:0000313" key="2">
    <source>
        <dbReference type="Proteomes" id="UP000186230"/>
    </source>
</evidence>
<keyword evidence="2" id="KW-1185">Reference proteome</keyword>
<evidence type="ECO:0000313" key="1">
    <source>
        <dbReference type="EMBL" id="APU69315.1"/>
    </source>
</evidence>
<dbReference type="InterPro" id="IPR011652">
    <property type="entry name" value="MORN_2"/>
</dbReference>
<sequence length="207" mass="23937">MLGQVNQKDVNGKRHGKWQVNFEGTTNPKFEGNFDHGQRTGVFKFYKKGFYEHPSAIMDFGNGQDSVSVTYYTQTGKPISQGKMIDRLREGKWTYFHQMNDSVMMIEHYKNDKLNGFQETFYPDGKLAEKTHYVMGVMDGSSQIFAKNGQVLKDLHYSEGELDGKAVYYNPRGEMQMEGSYRKGSKTGIWKYYEDGKVTEQNYDSKK</sequence>
<proteinExistence type="predicted"/>
<dbReference type="KEGG" id="gfl:GRFL_2591"/>